<dbReference type="Gene3D" id="3.40.50.300">
    <property type="entry name" value="P-loop containing nucleotide triphosphate hydrolases"/>
    <property type="match status" value="2"/>
</dbReference>
<dbReference type="InterPro" id="IPR050107">
    <property type="entry name" value="ABC_carbohydrate_import_ATPase"/>
</dbReference>
<dbReference type="InterPro" id="IPR003593">
    <property type="entry name" value="AAA+_ATPase"/>
</dbReference>
<keyword evidence="12" id="KW-1185">Reference proteome</keyword>
<name>A0A315ZZ31_9FIRM</name>
<dbReference type="Pfam" id="PF00005">
    <property type="entry name" value="ABC_tran"/>
    <property type="match status" value="2"/>
</dbReference>
<keyword evidence="9" id="KW-0472">Membrane</keyword>
<evidence type="ECO:0000256" key="1">
    <source>
        <dbReference type="ARBA" id="ARBA00004202"/>
    </source>
</evidence>
<comment type="subcellular location">
    <subcellularLocation>
        <location evidence="1">Cell membrane</location>
        <topology evidence="1">Peripheral membrane protein</topology>
    </subcellularLocation>
</comment>
<dbReference type="EMBL" id="UHJJ01000004">
    <property type="protein sequence ID" value="SUQ13920.1"/>
    <property type="molecule type" value="Genomic_DNA"/>
</dbReference>
<sequence length="497" mass="55413">MEKIEYKLKLEHISKSFPGVKALDDVNISLRPGTVHAVVGENGAGKSTLMKIINGLYQRDEGKVFLDGKEVHFSGPLESSEAGVAMIYQELNFFPELTIAENIFMKRQPGSAGCVKWKEMNKQAQEILDENDLSYDPKMKIRELSIASIQMLEIVKAVAFKAQVIIMDEPTSSISDKEVKLLFETIERLRSQGISFLYISHKMEEIFKIADDITIIRDGKSIISGPVSDFTEDSIIAHMVGRSIDNIYPKEEIPVGEVAFEAKNLCSEGMFKDVSFQVKKGEIVGMAGLVGAGRSEVCRAIFGLDPLDSGEIELHGKSYTPKNVSHAIRNKILMITEDRKKEGIIGVRSCRENITIASHRVRKGVFMNLKKEIEEAEKMSDLLKVRFAGIETPIGSLSGGNQQKVLLARWLSLESDLLILDEPTRGIDVGAKLEIYNIMMDLAKQGYAILVISSELPELLGMCDRIYVMNQGYMTGCLNRQDFSQEKVMQLATMGEK</sequence>
<keyword evidence="7 11" id="KW-0067">ATP-binding</keyword>
<dbReference type="PANTHER" id="PTHR43790">
    <property type="entry name" value="CARBOHYDRATE TRANSPORT ATP-BINDING PROTEIN MG119-RELATED"/>
    <property type="match status" value="1"/>
</dbReference>
<gene>
    <name evidence="11" type="ORF">SAMN05216529_104232</name>
</gene>
<proteinExistence type="predicted"/>
<keyword evidence="6" id="KW-0547">Nucleotide-binding</keyword>
<evidence type="ECO:0000256" key="9">
    <source>
        <dbReference type="ARBA" id="ARBA00023136"/>
    </source>
</evidence>
<evidence type="ECO:0000256" key="5">
    <source>
        <dbReference type="ARBA" id="ARBA00022737"/>
    </source>
</evidence>
<evidence type="ECO:0000313" key="11">
    <source>
        <dbReference type="EMBL" id="SUQ13920.1"/>
    </source>
</evidence>
<evidence type="ECO:0000259" key="10">
    <source>
        <dbReference type="PROSITE" id="PS50893"/>
    </source>
</evidence>
<keyword evidence="3" id="KW-1003">Cell membrane</keyword>
<keyword evidence="4" id="KW-0762">Sugar transport</keyword>
<dbReference type="CDD" id="cd03216">
    <property type="entry name" value="ABC_Carb_Monos_I"/>
    <property type="match status" value="1"/>
</dbReference>
<accession>A0A315ZZ31</accession>
<feature type="domain" description="ABC transporter" evidence="10">
    <location>
        <begin position="8"/>
        <end position="243"/>
    </location>
</feature>
<evidence type="ECO:0000256" key="7">
    <source>
        <dbReference type="ARBA" id="ARBA00022840"/>
    </source>
</evidence>
<dbReference type="PROSITE" id="PS00211">
    <property type="entry name" value="ABC_TRANSPORTER_1"/>
    <property type="match status" value="1"/>
</dbReference>
<evidence type="ECO:0000256" key="6">
    <source>
        <dbReference type="ARBA" id="ARBA00022741"/>
    </source>
</evidence>
<organism evidence="11 12">
    <name type="scientific">Faecalicatena contorta</name>
    <dbReference type="NCBI Taxonomy" id="39482"/>
    <lineage>
        <taxon>Bacteria</taxon>
        <taxon>Bacillati</taxon>
        <taxon>Bacillota</taxon>
        <taxon>Clostridia</taxon>
        <taxon>Lachnospirales</taxon>
        <taxon>Lachnospiraceae</taxon>
        <taxon>Faecalicatena</taxon>
    </lineage>
</organism>
<keyword evidence="8" id="KW-1278">Translocase</keyword>
<dbReference type="GO" id="GO:0016887">
    <property type="term" value="F:ATP hydrolysis activity"/>
    <property type="evidence" value="ECO:0007669"/>
    <property type="project" value="InterPro"/>
</dbReference>
<dbReference type="InterPro" id="IPR027417">
    <property type="entry name" value="P-loop_NTPase"/>
</dbReference>
<reference evidence="12" key="1">
    <citation type="submission" date="2017-07" db="EMBL/GenBank/DDBJ databases">
        <authorList>
            <person name="Varghese N."/>
            <person name="Submissions S."/>
        </authorList>
    </citation>
    <scope>NUCLEOTIDE SEQUENCE [LARGE SCALE GENOMIC DNA]</scope>
    <source>
        <strain evidence="12">NLAE-zl-C134</strain>
    </source>
</reference>
<keyword evidence="2" id="KW-0813">Transport</keyword>
<evidence type="ECO:0000256" key="3">
    <source>
        <dbReference type="ARBA" id="ARBA00022475"/>
    </source>
</evidence>
<evidence type="ECO:0000256" key="2">
    <source>
        <dbReference type="ARBA" id="ARBA00022448"/>
    </source>
</evidence>
<protein>
    <submittedName>
        <fullName evidence="11">Inositol transport system ATP-binding protein</fullName>
    </submittedName>
</protein>
<dbReference type="PANTHER" id="PTHR43790:SF3">
    <property type="entry name" value="D-ALLOSE IMPORT ATP-BINDING PROTEIN ALSA-RELATED"/>
    <property type="match status" value="1"/>
</dbReference>
<evidence type="ECO:0000313" key="12">
    <source>
        <dbReference type="Proteomes" id="UP000254051"/>
    </source>
</evidence>
<dbReference type="FunFam" id="3.40.50.300:FF:000127">
    <property type="entry name" value="Ribose import ATP-binding protein RbsA"/>
    <property type="match status" value="1"/>
</dbReference>
<dbReference type="GO" id="GO:0005524">
    <property type="term" value="F:ATP binding"/>
    <property type="evidence" value="ECO:0007669"/>
    <property type="project" value="UniProtKB-KW"/>
</dbReference>
<dbReference type="PROSITE" id="PS50893">
    <property type="entry name" value="ABC_TRANSPORTER_2"/>
    <property type="match status" value="2"/>
</dbReference>
<keyword evidence="5" id="KW-0677">Repeat</keyword>
<dbReference type="InterPro" id="IPR003439">
    <property type="entry name" value="ABC_transporter-like_ATP-bd"/>
</dbReference>
<dbReference type="GO" id="GO:0005886">
    <property type="term" value="C:plasma membrane"/>
    <property type="evidence" value="ECO:0007669"/>
    <property type="project" value="UniProtKB-SubCell"/>
</dbReference>
<dbReference type="SUPFAM" id="SSF52540">
    <property type="entry name" value="P-loop containing nucleoside triphosphate hydrolases"/>
    <property type="match status" value="2"/>
</dbReference>
<evidence type="ECO:0000256" key="8">
    <source>
        <dbReference type="ARBA" id="ARBA00022967"/>
    </source>
</evidence>
<dbReference type="CDD" id="cd03215">
    <property type="entry name" value="ABC_Carb_Monos_II"/>
    <property type="match status" value="1"/>
</dbReference>
<dbReference type="Proteomes" id="UP000254051">
    <property type="component" value="Unassembled WGS sequence"/>
</dbReference>
<dbReference type="AlphaFoldDB" id="A0A315ZZ31"/>
<evidence type="ECO:0000256" key="4">
    <source>
        <dbReference type="ARBA" id="ARBA00022597"/>
    </source>
</evidence>
<dbReference type="SMART" id="SM00382">
    <property type="entry name" value="AAA"/>
    <property type="match status" value="2"/>
</dbReference>
<feature type="domain" description="ABC transporter" evidence="10">
    <location>
        <begin position="253"/>
        <end position="496"/>
    </location>
</feature>
<dbReference type="InterPro" id="IPR017871">
    <property type="entry name" value="ABC_transporter-like_CS"/>
</dbReference>